<evidence type="ECO:0000256" key="3">
    <source>
        <dbReference type="ARBA" id="ARBA00023285"/>
    </source>
</evidence>
<dbReference type="GO" id="GO:0008851">
    <property type="term" value="F:ethanolamine ammonia-lyase activity"/>
    <property type="evidence" value="ECO:0007669"/>
    <property type="project" value="UniProtKB-UniRule"/>
</dbReference>
<dbReference type="Pfam" id="PF05985">
    <property type="entry name" value="EutC"/>
    <property type="match status" value="1"/>
</dbReference>
<dbReference type="InterPro" id="IPR042251">
    <property type="entry name" value="EutC_C"/>
</dbReference>
<dbReference type="Gene3D" id="3.40.50.11240">
    <property type="entry name" value="Ethanolamine ammonia-lyase light chain (EutC)"/>
    <property type="match status" value="1"/>
</dbReference>
<comment type="catalytic activity">
    <reaction evidence="5">
        <text>ethanolamine = acetaldehyde + NH4(+)</text>
        <dbReference type="Rhea" id="RHEA:15313"/>
        <dbReference type="ChEBI" id="CHEBI:15343"/>
        <dbReference type="ChEBI" id="CHEBI:28938"/>
        <dbReference type="ChEBI" id="CHEBI:57603"/>
        <dbReference type="EC" id="4.3.1.7"/>
    </reaction>
</comment>
<keyword evidence="2 5" id="KW-0456">Lyase</keyword>
<keyword evidence="1 5" id="KW-0846">Cobalamin</keyword>
<dbReference type="PANTHER" id="PTHR39330:SF1">
    <property type="entry name" value="ETHANOLAMINE AMMONIA-LYASE SMALL SUBUNIT"/>
    <property type="match status" value="1"/>
</dbReference>
<dbReference type="EMBL" id="CP011058">
    <property type="protein sequence ID" value="AJY75198.1"/>
    <property type="molecule type" value="Genomic_DNA"/>
</dbReference>
<comment type="subunit">
    <text evidence="5">The basic unit is a heterodimer which dimerizes to form tetramers. The heterotetramers trimerize; 6 large subunits form a core ring with 6 small subunits projecting outwards.</text>
</comment>
<dbReference type="NCBIfam" id="NF003971">
    <property type="entry name" value="PRK05465.1"/>
    <property type="match status" value="1"/>
</dbReference>
<dbReference type="HAMAP" id="MF_00601">
    <property type="entry name" value="EutC"/>
    <property type="match status" value="1"/>
</dbReference>
<dbReference type="STRING" id="1126833.VN24_12200"/>
<dbReference type="OrthoDB" id="114248at2"/>
<evidence type="ECO:0000313" key="7">
    <source>
        <dbReference type="Proteomes" id="UP000032633"/>
    </source>
</evidence>
<dbReference type="KEGG" id="pbj:VN24_12200"/>
<dbReference type="GO" id="GO:0009350">
    <property type="term" value="C:ethanolamine ammonia-lyase complex"/>
    <property type="evidence" value="ECO:0007669"/>
    <property type="project" value="UniProtKB-UniRule"/>
</dbReference>
<feature type="binding site" evidence="5">
    <location>
        <position position="174"/>
    </location>
    <ligand>
        <name>adenosylcob(III)alamin</name>
        <dbReference type="ChEBI" id="CHEBI:18408"/>
    </ligand>
</feature>
<dbReference type="PATRIC" id="fig|1126833.4.peg.2674"/>
<evidence type="ECO:0000256" key="2">
    <source>
        <dbReference type="ARBA" id="ARBA00023239"/>
    </source>
</evidence>
<dbReference type="PANTHER" id="PTHR39330">
    <property type="entry name" value="ETHANOLAMINE AMMONIA-LYASE LIGHT CHAIN"/>
    <property type="match status" value="1"/>
</dbReference>
<dbReference type="GO" id="GO:0031471">
    <property type="term" value="C:ethanolamine degradation polyhedral organelle"/>
    <property type="evidence" value="ECO:0007669"/>
    <property type="project" value="UniProtKB-UniRule"/>
</dbReference>
<keyword evidence="7" id="KW-1185">Reference proteome</keyword>
<protein>
    <recommendedName>
        <fullName evidence="5">Ethanolamine ammonia-lyase small subunit</fullName>
        <shortName evidence="5">EAL small subunit</shortName>
        <ecNumber evidence="5">4.3.1.7</ecNumber>
    </recommendedName>
</protein>
<dbReference type="GO" id="GO:0046336">
    <property type="term" value="P:ethanolamine catabolic process"/>
    <property type="evidence" value="ECO:0007669"/>
    <property type="project" value="UniProtKB-UniRule"/>
</dbReference>
<gene>
    <name evidence="5" type="primary">eutC</name>
    <name evidence="6" type="ORF">VN24_12200</name>
</gene>
<evidence type="ECO:0000256" key="1">
    <source>
        <dbReference type="ARBA" id="ARBA00022628"/>
    </source>
</evidence>
<dbReference type="Gene3D" id="1.10.30.40">
    <property type="entry name" value="Ethanolamine ammonia-lyase light chain (EutC), N-terminal domain"/>
    <property type="match status" value="1"/>
</dbReference>
<comment type="subcellular location">
    <subcellularLocation>
        <location evidence="5">Bacterial microcompartment</location>
    </subcellularLocation>
</comment>
<sequence>MRNNDLEAASALFANLMKQTPARLNVGRTGTRPLTHEMLKLRLDHAEAVDAVYGTVPAAFLEKFGLFAVETQYRDKDHYLKRPDSGRVLTPEAEEAIVLGCVMKPQVQIVVSDGLSAKAVEDNLDDILPALTDSLEANGLAAGTPFFVTGGRVGCMDDIGRLLQPETLVLLIGERPGLVTASSMSAYMCFRPQPGRKDSDRMVISNIHRGGTPPVEAGAHIGTLLRKMIEQQVSGVKLIV</sequence>
<comment type="pathway">
    <text evidence="5">Amine and polyamine degradation; ethanolamine degradation.</text>
</comment>
<dbReference type="GO" id="GO:0031419">
    <property type="term" value="F:cobalamin binding"/>
    <property type="evidence" value="ECO:0007669"/>
    <property type="project" value="UniProtKB-UniRule"/>
</dbReference>
<dbReference type="InterPro" id="IPR009246">
    <property type="entry name" value="EutC"/>
</dbReference>
<reference evidence="6 7" key="1">
    <citation type="journal article" date="2015" name="J. Biotechnol.">
        <title>Complete genome sequence of Paenibacillus beijingensis 7188(T) (=DSM 24997(T)), a novel rhizobacterium from jujube garden soil.</title>
        <authorList>
            <person name="Kwak Y."/>
            <person name="Shin J.H."/>
        </authorList>
    </citation>
    <scope>NUCLEOTIDE SEQUENCE [LARGE SCALE GENOMIC DNA]</scope>
    <source>
        <strain evidence="6 7">DSM 24997</strain>
    </source>
</reference>
<dbReference type="EC" id="4.3.1.7" evidence="5"/>
<keyword evidence="3 5" id="KW-0170">Cobalt</keyword>
<dbReference type="GO" id="GO:0006520">
    <property type="term" value="P:amino acid metabolic process"/>
    <property type="evidence" value="ECO:0007669"/>
    <property type="project" value="InterPro"/>
</dbReference>
<evidence type="ECO:0000256" key="5">
    <source>
        <dbReference type="HAMAP-Rule" id="MF_00601"/>
    </source>
</evidence>
<organism evidence="6 7">
    <name type="scientific">Paenibacillus beijingensis</name>
    <dbReference type="NCBI Taxonomy" id="1126833"/>
    <lineage>
        <taxon>Bacteria</taxon>
        <taxon>Bacillati</taxon>
        <taxon>Bacillota</taxon>
        <taxon>Bacilli</taxon>
        <taxon>Bacillales</taxon>
        <taxon>Paenibacillaceae</taxon>
        <taxon>Paenibacillus</taxon>
    </lineage>
</organism>
<dbReference type="AlphaFoldDB" id="A0A0D5NJV1"/>
<reference evidence="7" key="2">
    <citation type="submission" date="2015-03" db="EMBL/GenBank/DDBJ databases">
        <title>Genome sequence of Paenibacillus beijingensis strain DSM 24997T.</title>
        <authorList>
            <person name="Kwak Y."/>
            <person name="Shin J.-H."/>
        </authorList>
    </citation>
    <scope>NUCLEOTIDE SEQUENCE [LARGE SCALE GENOMIC DNA]</scope>
    <source>
        <strain evidence="7">DSM 24997</strain>
    </source>
</reference>
<dbReference type="HOGENOM" id="CLU_068224_1_0_9"/>
<keyword evidence="4 5" id="KW-1283">Bacterial microcompartment</keyword>
<dbReference type="PIRSF" id="PIRSF018982">
    <property type="entry name" value="EutC"/>
    <property type="match status" value="1"/>
</dbReference>
<name>A0A0D5NJV1_9BACL</name>
<dbReference type="RefSeq" id="WP_045670631.1">
    <property type="nucleotide sequence ID" value="NZ_CP011058.1"/>
</dbReference>
<dbReference type="UniPathway" id="UPA00560"/>
<evidence type="ECO:0000256" key="4">
    <source>
        <dbReference type="ARBA" id="ARBA00024446"/>
    </source>
</evidence>
<comment type="function">
    <text evidence="5">Catalyzes the deamination of various vicinal amino-alcohols to oxo compounds. Allows this organism to utilize ethanolamine as the sole source of nitrogen and carbon in the presence of external vitamin B12.</text>
</comment>
<accession>A0A0D5NJV1</accession>
<comment type="similarity">
    <text evidence="5">Belongs to the EutC family.</text>
</comment>
<proteinExistence type="inferred from homology"/>
<feature type="binding site" evidence="5">
    <location>
        <position position="153"/>
    </location>
    <ligand>
        <name>adenosylcob(III)alamin</name>
        <dbReference type="ChEBI" id="CHEBI:18408"/>
    </ligand>
</feature>
<dbReference type="Proteomes" id="UP000032633">
    <property type="component" value="Chromosome"/>
</dbReference>
<evidence type="ECO:0000313" key="6">
    <source>
        <dbReference type="EMBL" id="AJY75198.1"/>
    </source>
</evidence>
<dbReference type="InterPro" id="IPR042255">
    <property type="entry name" value="EutC_N"/>
</dbReference>
<comment type="cofactor">
    <cofactor evidence="5">
        <name>adenosylcob(III)alamin</name>
        <dbReference type="ChEBI" id="CHEBI:18408"/>
    </cofactor>
    <text evidence="5">Binds between the large and small subunits.</text>
</comment>